<keyword evidence="3" id="KW-1185">Reference proteome</keyword>
<dbReference type="CDD" id="cd06661">
    <property type="entry name" value="GGCT_like"/>
    <property type="match status" value="1"/>
</dbReference>
<dbReference type="Gene3D" id="3.10.490.10">
    <property type="entry name" value="Gamma-glutamyl cyclotransferase-like"/>
    <property type="match status" value="1"/>
</dbReference>
<evidence type="ECO:0000313" key="2">
    <source>
        <dbReference type="EMBL" id="RKD32249.1"/>
    </source>
</evidence>
<dbReference type="SUPFAM" id="SSF110857">
    <property type="entry name" value="Gamma-glutamyl cyclotransferase-like"/>
    <property type="match status" value="1"/>
</dbReference>
<gene>
    <name evidence="2" type="ORF">BET03_02755</name>
</gene>
<dbReference type="InterPro" id="IPR009288">
    <property type="entry name" value="AIG2-like_dom"/>
</dbReference>
<evidence type="ECO:0000259" key="1">
    <source>
        <dbReference type="Pfam" id="PF06094"/>
    </source>
</evidence>
<comment type="caution">
    <text evidence="2">The sequence shown here is derived from an EMBL/GenBank/DDBJ whole genome shotgun (WGS) entry which is preliminary data.</text>
</comment>
<dbReference type="Proteomes" id="UP000284177">
    <property type="component" value="Unassembled WGS sequence"/>
</dbReference>
<dbReference type="EMBL" id="MCIB01000012">
    <property type="protein sequence ID" value="RKD32249.1"/>
    <property type="molecule type" value="Genomic_DNA"/>
</dbReference>
<dbReference type="AlphaFoldDB" id="A0A419T475"/>
<name>A0A419T475_9FIRM</name>
<evidence type="ECO:0000313" key="3">
    <source>
        <dbReference type="Proteomes" id="UP000284177"/>
    </source>
</evidence>
<dbReference type="InterPro" id="IPR013024">
    <property type="entry name" value="GGCT-like"/>
</dbReference>
<dbReference type="RefSeq" id="WP_120168626.1">
    <property type="nucleotide sequence ID" value="NZ_MCIB01000012.1"/>
</dbReference>
<reference evidence="2 3" key="1">
    <citation type="submission" date="2016-08" db="EMBL/GenBank/DDBJ databases">
        <title>Novel Firmicutes and Novel Genomes.</title>
        <authorList>
            <person name="Poppleton D.I."/>
            <person name="Gribaldo S."/>
        </authorList>
    </citation>
    <scope>NUCLEOTIDE SEQUENCE [LARGE SCALE GENOMIC DNA]</scope>
    <source>
        <strain evidence="2 3">CTT3</strain>
    </source>
</reference>
<proteinExistence type="predicted"/>
<protein>
    <recommendedName>
        <fullName evidence="1">Gamma-glutamylcyclotransferase AIG2-like domain-containing protein</fullName>
    </recommendedName>
</protein>
<dbReference type="InterPro" id="IPR036568">
    <property type="entry name" value="GGCT-like_sf"/>
</dbReference>
<feature type="domain" description="Gamma-glutamylcyclotransferase AIG2-like" evidence="1">
    <location>
        <begin position="5"/>
        <end position="134"/>
    </location>
</feature>
<dbReference type="OrthoDB" id="8538589at2"/>
<organism evidence="2 3">
    <name type="scientific">Thermohalobacter berrensis</name>
    <dbReference type="NCBI Taxonomy" id="99594"/>
    <lineage>
        <taxon>Bacteria</taxon>
        <taxon>Bacillati</taxon>
        <taxon>Bacillota</taxon>
        <taxon>Tissierellia</taxon>
        <taxon>Tissierellales</taxon>
        <taxon>Thermohalobacteraceae</taxon>
        <taxon>Thermohalobacter</taxon>
    </lineage>
</organism>
<dbReference type="Pfam" id="PF06094">
    <property type="entry name" value="GGACT"/>
    <property type="match status" value="1"/>
</dbReference>
<sequence length="144" mass="17363">MCKKIFVYGTLMEDFYNYNYYLKGKVIKREYARTKGELYHLTKEGYPAMVKGDDYVYGELIVVKDFGKTLKILDQLEGFYKEKNEKNEYNRVVKEIEVLKNNTKHKAYVYEYNAKSKDELKEKEVYIPNGDWRRFMEKEKAKVI</sequence>
<accession>A0A419T475</accession>